<dbReference type="AlphaFoldDB" id="A0A4Q0SXU6"/>
<organism evidence="1 2">
    <name type="scientific">Granulicella sibirica</name>
    <dbReference type="NCBI Taxonomy" id="2479048"/>
    <lineage>
        <taxon>Bacteria</taxon>
        <taxon>Pseudomonadati</taxon>
        <taxon>Acidobacteriota</taxon>
        <taxon>Terriglobia</taxon>
        <taxon>Terriglobales</taxon>
        <taxon>Acidobacteriaceae</taxon>
        <taxon>Granulicella</taxon>
    </lineage>
</organism>
<keyword evidence="2" id="KW-1185">Reference proteome</keyword>
<comment type="caution">
    <text evidence="1">The sequence shown here is derived from an EMBL/GenBank/DDBJ whole genome shotgun (WGS) entry which is preliminary data.</text>
</comment>
<sequence>MNLISPSTPTKNVEASLILEVVDRTKTTAWVADRIRSAAQQNVISPSKQTFWEQLVLALLTSQQRSTPDSEVASFAKREPFPLSLEVYEQKSDDEIRVILKSFRFGGPITKFLRANLETLFGDPGIWGELSSVMQALAQADVKGHLADTINQERKVAHLLSENLCGIGPKQSRNLLQELGLARYEIPLDSRVAGWLGENLGWNIPIRI</sequence>
<reference evidence="1 2" key="1">
    <citation type="submission" date="2018-11" db="EMBL/GenBank/DDBJ databases">
        <authorList>
            <person name="Mardanov A.V."/>
            <person name="Ravin N.V."/>
            <person name="Dedysh S.N."/>
        </authorList>
    </citation>
    <scope>NUCLEOTIDE SEQUENCE [LARGE SCALE GENOMIC DNA]</scope>
    <source>
        <strain evidence="1 2">AF10</strain>
    </source>
</reference>
<proteinExistence type="predicted"/>
<gene>
    <name evidence="1" type="ORF">GRAN_4744</name>
</gene>
<evidence type="ECO:0000313" key="1">
    <source>
        <dbReference type="EMBL" id="RXH54448.1"/>
    </source>
</evidence>
<dbReference type="OrthoDB" id="9152211at2"/>
<reference evidence="2" key="2">
    <citation type="submission" date="2019-02" db="EMBL/GenBank/DDBJ databases">
        <title>Granulicella sibirica sp. nov., a psychrotolerant acidobacterium isolated from an organic soil layer in forested tundra, West Siberia.</title>
        <authorList>
            <person name="Oshkin I.Y."/>
            <person name="Kulichevskaya I.S."/>
            <person name="Rijpstra W.I.C."/>
            <person name="Sinninghe Damste J.S."/>
            <person name="Rakitin A.L."/>
            <person name="Ravin N.V."/>
            <person name="Dedysh S.N."/>
        </authorList>
    </citation>
    <scope>NUCLEOTIDE SEQUENCE [LARGE SCALE GENOMIC DNA]</scope>
    <source>
        <strain evidence="2">AF10</strain>
    </source>
</reference>
<protein>
    <submittedName>
        <fullName evidence="1">Uncharacterized protein</fullName>
    </submittedName>
</protein>
<evidence type="ECO:0000313" key="2">
    <source>
        <dbReference type="Proteomes" id="UP000289437"/>
    </source>
</evidence>
<dbReference type="RefSeq" id="WP_128915328.1">
    <property type="nucleotide sequence ID" value="NZ_RDSM01000004.1"/>
</dbReference>
<name>A0A4Q0SXU6_9BACT</name>
<dbReference type="EMBL" id="RDSM01000004">
    <property type="protein sequence ID" value="RXH54448.1"/>
    <property type="molecule type" value="Genomic_DNA"/>
</dbReference>
<accession>A0A4Q0SXU6</accession>
<dbReference type="Proteomes" id="UP000289437">
    <property type="component" value="Unassembled WGS sequence"/>
</dbReference>